<keyword evidence="2" id="KW-1185">Reference proteome</keyword>
<accession>A0A4Y3RVH0</accession>
<dbReference type="Proteomes" id="UP000315226">
    <property type="component" value="Unassembled WGS sequence"/>
</dbReference>
<dbReference type="EMBL" id="BJMN01000054">
    <property type="protein sequence ID" value="GEB61304.1"/>
    <property type="molecule type" value="Genomic_DNA"/>
</dbReference>
<evidence type="ECO:0000313" key="1">
    <source>
        <dbReference type="EMBL" id="GEB61304.1"/>
    </source>
</evidence>
<dbReference type="AlphaFoldDB" id="A0A4Y3RVH0"/>
<reference evidence="1 2" key="1">
    <citation type="submission" date="2019-06" db="EMBL/GenBank/DDBJ databases">
        <title>Whole genome shotgun sequence of Streptomyces gardneri NBRC 12865.</title>
        <authorList>
            <person name="Hosoyama A."/>
            <person name="Uohara A."/>
            <person name="Ohji S."/>
            <person name="Ichikawa N."/>
        </authorList>
    </citation>
    <scope>NUCLEOTIDE SEQUENCE [LARGE SCALE GENOMIC DNA]</scope>
    <source>
        <strain evidence="1 2">NBRC 12865</strain>
    </source>
</reference>
<organism evidence="1 2">
    <name type="scientific">Streptomyces gardneri</name>
    <dbReference type="NCBI Taxonomy" id="66892"/>
    <lineage>
        <taxon>Bacteria</taxon>
        <taxon>Bacillati</taxon>
        <taxon>Actinomycetota</taxon>
        <taxon>Actinomycetes</taxon>
        <taxon>Kitasatosporales</taxon>
        <taxon>Streptomycetaceae</taxon>
        <taxon>Streptomyces</taxon>
    </lineage>
</organism>
<proteinExistence type="predicted"/>
<comment type="caution">
    <text evidence="1">The sequence shown here is derived from an EMBL/GenBank/DDBJ whole genome shotgun (WGS) entry which is preliminary data.</text>
</comment>
<protein>
    <submittedName>
        <fullName evidence="1">Uncharacterized protein</fullName>
    </submittedName>
</protein>
<name>A0A4Y3RVH0_9ACTN</name>
<sequence length="109" mass="12021">MLTVDPGRCRFPLQARQDCSTGVNVLGGVGRGECAGINGRVRRPRMVQSSPPHSSPELLQRRDQLASWGKVSRPKRSMLEFDGDGRAAPWATSCVSPCVIARWMRVNED</sequence>
<gene>
    <name evidence="1" type="ORF">SGA01_69090</name>
</gene>
<evidence type="ECO:0000313" key="2">
    <source>
        <dbReference type="Proteomes" id="UP000315226"/>
    </source>
</evidence>